<protein>
    <submittedName>
        <fullName evidence="2">Uncharacterized protein</fullName>
    </submittedName>
</protein>
<dbReference type="Proteomes" id="UP001056708">
    <property type="component" value="Chromosome"/>
</dbReference>
<accession>A0ABY5APC0</accession>
<gene>
    <name evidence="2" type="ORF">NEA10_18475</name>
</gene>
<keyword evidence="3" id="KW-1185">Reference proteome</keyword>
<dbReference type="EMBL" id="CP098611">
    <property type="protein sequence ID" value="USR90781.1"/>
    <property type="molecule type" value="Genomic_DNA"/>
</dbReference>
<keyword evidence="1" id="KW-0812">Transmembrane</keyword>
<feature type="transmembrane region" description="Helical" evidence="1">
    <location>
        <begin position="12"/>
        <end position="32"/>
    </location>
</feature>
<keyword evidence="1" id="KW-0472">Membrane</keyword>
<organism evidence="2 3">
    <name type="scientific">Phormidium yuhuli AB48</name>
    <dbReference type="NCBI Taxonomy" id="2940671"/>
    <lineage>
        <taxon>Bacteria</taxon>
        <taxon>Bacillati</taxon>
        <taxon>Cyanobacteriota</taxon>
        <taxon>Cyanophyceae</taxon>
        <taxon>Oscillatoriophycideae</taxon>
        <taxon>Oscillatoriales</taxon>
        <taxon>Oscillatoriaceae</taxon>
        <taxon>Phormidium</taxon>
        <taxon>Phormidium yuhuli</taxon>
    </lineage>
</organism>
<proteinExistence type="predicted"/>
<sequence>MERSRLLDCQFECIISITLTLAIAILTVWGYLQDSSLYVEVRSDDETALITVDSP</sequence>
<evidence type="ECO:0000313" key="2">
    <source>
        <dbReference type="EMBL" id="USR90781.1"/>
    </source>
</evidence>
<evidence type="ECO:0000313" key="3">
    <source>
        <dbReference type="Proteomes" id="UP001056708"/>
    </source>
</evidence>
<reference evidence="2" key="1">
    <citation type="submission" date="2022-06" db="EMBL/GenBank/DDBJ databases">
        <title>Genome sequence of Phormidium yuhuli AB48 isolated from an industrial photobioreactor environment.</title>
        <authorList>
            <person name="Qiu Y."/>
            <person name="Noonan A.J.C."/>
            <person name="Dofher K."/>
            <person name="Koch M."/>
            <person name="Kieft B."/>
            <person name="Lin X."/>
            <person name="Ziels R.M."/>
            <person name="Hallam S.J."/>
        </authorList>
    </citation>
    <scope>NUCLEOTIDE SEQUENCE</scope>
    <source>
        <strain evidence="2">AB48</strain>
    </source>
</reference>
<keyword evidence="1" id="KW-1133">Transmembrane helix</keyword>
<evidence type="ECO:0000256" key="1">
    <source>
        <dbReference type="SAM" id="Phobius"/>
    </source>
</evidence>
<name>A0ABY5APC0_9CYAN</name>
<dbReference type="RefSeq" id="WP_252662805.1">
    <property type="nucleotide sequence ID" value="NZ_CP098611.1"/>
</dbReference>